<organism evidence="1 2">
    <name type="scientific">Araneus ventricosus</name>
    <name type="common">Orbweaver spider</name>
    <name type="synonym">Epeira ventricosa</name>
    <dbReference type="NCBI Taxonomy" id="182803"/>
    <lineage>
        <taxon>Eukaryota</taxon>
        <taxon>Metazoa</taxon>
        <taxon>Ecdysozoa</taxon>
        <taxon>Arthropoda</taxon>
        <taxon>Chelicerata</taxon>
        <taxon>Arachnida</taxon>
        <taxon>Araneae</taxon>
        <taxon>Araneomorphae</taxon>
        <taxon>Entelegynae</taxon>
        <taxon>Araneoidea</taxon>
        <taxon>Araneidae</taxon>
        <taxon>Araneus</taxon>
    </lineage>
</organism>
<dbReference type="OrthoDB" id="7890494at2759"/>
<dbReference type="EMBL" id="BGPR01002194">
    <property type="protein sequence ID" value="GBM69433.1"/>
    <property type="molecule type" value="Genomic_DNA"/>
</dbReference>
<protein>
    <submittedName>
        <fullName evidence="1">Uncharacterized protein</fullName>
    </submittedName>
</protein>
<name>A0A4Y2HVX7_ARAVE</name>
<gene>
    <name evidence="1" type="ORF">AVEN_165457_1</name>
</gene>
<proteinExistence type="predicted"/>
<accession>A0A4Y2HVX7</accession>
<keyword evidence="2" id="KW-1185">Reference proteome</keyword>
<dbReference type="AlphaFoldDB" id="A0A4Y2HVX7"/>
<comment type="caution">
    <text evidence="1">The sequence shown here is derived from an EMBL/GenBank/DDBJ whole genome shotgun (WGS) entry which is preliminary data.</text>
</comment>
<dbReference type="Proteomes" id="UP000499080">
    <property type="component" value="Unassembled WGS sequence"/>
</dbReference>
<evidence type="ECO:0000313" key="1">
    <source>
        <dbReference type="EMBL" id="GBM69433.1"/>
    </source>
</evidence>
<sequence length="167" mass="19484">MTSWLKGSRHMPFAIPMIWREPKDYSTDFYFCLTDISGITSKHTVVHPNLPSPIRPVPHIFELPIPKPPETWCLDDNEDIVRDSVVVEEAKDCQDPMYADVQTSPMPPLISRSDLNDLVRDLKLSKNQSELLASRLKEWNLHEKETKVRSFRRRQQEFNISIPKMVL</sequence>
<evidence type="ECO:0000313" key="2">
    <source>
        <dbReference type="Proteomes" id="UP000499080"/>
    </source>
</evidence>
<reference evidence="1 2" key="1">
    <citation type="journal article" date="2019" name="Sci. Rep.">
        <title>Orb-weaving spider Araneus ventricosus genome elucidates the spidroin gene catalogue.</title>
        <authorList>
            <person name="Kono N."/>
            <person name="Nakamura H."/>
            <person name="Ohtoshi R."/>
            <person name="Moran D.A.P."/>
            <person name="Shinohara A."/>
            <person name="Yoshida Y."/>
            <person name="Fujiwara M."/>
            <person name="Mori M."/>
            <person name="Tomita M."/>
            <person name="Arakawa K."/>
        </authorList>
    </citation>
    <scope>NUCLEOTIDE SEQUENCE [LARGE SCALE GENOMIC DNA]</scope>
</reference>